<feature type="domain" description="Phosphoribosyltransferase" evidence="1">
    <location>
        <begin position="11"/>
        <end position="179"/>
    </location>
</feature>
<dbReference type="Gene3D" id="3.40.50.1820">
    <property type="entry name" value="alpha/beta hydrolase"/>
    <property type="match status" value="1"/>
</dbReference>
<dbReference type="PANTHER" id="PTHR13136:SF11">
    <property type="entry name" value="TESTIS-EXPRESSED PROTEIN 30"/>
    <property type="match status" value="1"/>
</dbReference>
<comment type="caution">
    <text evidence="2">The sequence shown here is derived from an EMBL/GenBank/DDBJ whole genome shotgun (WGS) entry which is preliminary data.</text>
</comment>
<dbReference type="PANTHER" id="PTHR13136">
    <property type="entry name" value="TESTIS DEVELOPMENT PROTEIN PRTD"/>
    <property type="match status" value="1"/>
</dbReference>
<dbReference type="SUPFAM" id="SSF53271">
    <property type="entry name" value="PRTase-like"/>
    <property type="match status" value="1"/>
</dbReference>
<keyword evidence="2" id="KW-0808">Transferase</keyword>
<dbReference type="RefSeq" id="WP_190107849.1">
    <property type="nucleotide sequence ID" value="NZ_BMVB01000001.1"/>
</dbReference>
<dbReference type="GO" id="GO:0016740">
    <property type="term" value="F:transferase activity"/>
    <property type="evidence" value="ECO:0007669"/>
    <property type="project" value="UniProtKB-KW"/>
</dbReference>
<dbReference type="EMBL" id="BMVB01000001">
    <property type="protein sequence ID" value="GHC34609.1"/>
    <property type="molecule type" value="Genomic_DNA"/>
</dbReference>
<proteinExistence type="predicted"/>
<dbReference type="InterPro" id="IPR026555">
    <property type="entry name" value="NSL3/Tex30"/>
</dbReference>
<sequence length="439" mass="46329">MRFIDRVDAGRRLAERLGHLRGENPVVLGLPRGGVPVAFEVARALAAPLDVILVRKLGVPYHRELGFGAIGEGGVRVIRSDIVRMSRIDEDDLVEVERSEEAELARRAERFRAGQPRVPLEGRTAIVVDDGIATGATASAACQVAKAQGAARVVLAVPVAPPDAAAEFRTRVDELICLSTPAAFAAVGEWYHDFAQTSDEEVIELLRRNAEQARENGGGGDAHGGPLKLPVDGGRVALAGDLTMPAGAAGLVVFAHGSGSSRLSPRNRAVAQALSDAGLGTLLFDLLTPLEENDRANVFAVEPLARRLTEVTRWLRRREPVPVCYFGASTGAAAALWAAADAAAAQEPVAAVVSRGGRPDLAGPRLAQVTAPTLLIVGGHDETVLELNRQAAQQLRCENHLAVVPGATHLFEEPGALDTVADLARDWFTTHLAASARTG</sequence>
<dbReference type="InterPro" id="IPR029057">
    <property type="entry name" value="PRTase-like"/>
</dbReference>
<accession>A0A918TC32</accession>
<protein>
    <submittedName>
        <fullName evidence="2">Phosphoribosyl transferase</fullName>
    </submittedName>
</protein>
<dbReference type="SUPFAM" id="SSF53474">
    <property type="entry name" value="alpha/beta-Hydrolases"/>
    <property type="match status" value="1"/>
</dbReference>
<evidence type="ECO:0000259" key="1">
    <source>
        <dbReference type="Pfam" id="PF00156"/>
    </source>
</evidence>
<reference evidence="2" key="2">
    <citation type="submission" date="2020-09" db="EMBL/GenBank/DDBJ databases">
        <authorList>
            <person name="Sun Q."/>
            <person name="Ohkuma M."/>
        </authorList>
    </citation>
    <scope>NUCLEOTIDE SEQUENCE</scope>
    <source>
        <strain evidence="2">JCM 4633</strain>
    </source>
</reference>
<name>A0A918TC32_STRCJ</name>
<dbReference type="InterPro" id="IPR000836">
    <property type="entry name" value="PRTase_dom"/>
</dbReference>
<dbReference type="Gene3D" id="3.40.50.2020">
    <property type="match status" value="1"/>
</dbReference>
<dbReference type="InterPro" id="IPR029058">
    <property type="entry name" value="AB_hydrolase_fold"/>
</dbReference>
<dbReference type="Gene3D" id="3.30.1310.20">
    <property type="entry name" value="PRTase-like"/>
    <property type="match status" value="1"/>
</dbReference>
<reference evidence="2" key="1">
    <citation type="journal article" date="2014" name="Int. J. Syst. Evol. Microbiol.">
        <title>Complete genome sequence of Corynebacterium casei LMG S-19264T (=DSM 44701T), isolated from a smear-ripened cheese.</title>
        <authorList>
            <consortium name="US DOE Joint Genome Institute (JGI-PGF)"/>
            <person name="Walter F."/>
            <person name="Albersmeier A."/>
            <person name="Kalinowski J."/>
            <person name="Ruckert C."/>
        </authorList>
    </citation>
    <scope>NUCLEOTIDE SEQUENCE</scope>
    <source>
        <strain evidence="2">JCM 4633</strain>
    </source>
</reference>
<dbReference type="Pfam" id="PF00156">
    <property type="entry name" value="Pribosyltran"/>
    <property type="match status" value="1"/>
</dbReference>
<dbReference type="CDD" id="cd06223">
    <property type="entry name" value="PRTases_typeI"/>
    <property type="match status" value="1"/>
</dbReference>
<organism evidence="2 3">
    <name type="scientific">Streptomyces cinnamoneus</name>
    <name type="common">Streptoverticillium cinnamoneum</name>
    <dbReference type="NCBI Taxonomy" id="53446"/>
    <lineage>
        <taxon>Bacteria</taxon>
        <taxon>Bacillati</taxon>
        <taxon>Actinomycetota</taxon>
        <taxon>Actinomycetes</taxon>
        <taxon>Kitasatosporales</taxon>
        <taxon>Streptomycetaceae</taxon>
        <taxon>Streptomyces</taxon>
        <taxon>Streptomyces cinnamoneus group</taxon>
    </lineage>
</organism>
<evidence type="ECO:0000313" key="3">
    <source>
        <dbReference type="Proteomes" id="UP000646244"/>
    </source>
</evidence>
<evidence type="ECO:0000313" key="2">
    <source>
        <dbReference type="EMBL" id="GHC34609.1"/>
    </source>
</evidence>
<dbReference type="Proteomes" id="UP000646244">
    <property type="component" value="Unassembled WGS sequence"/>
</dbReference>
<gene>
    <name evidence="2" type="ORF">GCM10010507_04260</name>
</gene>
<dbReference type="AlphaFoldDB" id="A0A918TC32"/>